<evidence type="ECO:0000256" key="1">
    <source>
        <dbReference type="SAM" id="SignalP"/>
    </source>
</evidence>
<keyword evidence="1" id="KW-0732">Signal</keyword>
<gene>
    <name evidence="2" type="ORF">HCJ96_14620</name>
</gene>
<dbReference type="Proteomes" id="UP000709336">
    <property type="component" value="Unassembled WGS sequence"/>
</dbReference>
<protein>
    <recommendedName>
        <fullName evidence="4">Solute-binding protein family 3/N-terminal domain-containing protein</fullName>
    </recommendedName>
</protein>
<evidence type="ECO:0000313" key="2">
    <source>
        <dbReference type="EMBL" id="NMH61262.1"/>
    </source>
</evidence>
<feature type="chain" id="PRO_5045578959" description="Solute-binding protein family 3/N-terminal domain-containing protein" evidence="1">
    <location>
        <begin position="19"/>
        <end position="285"/>
    </location>
</feature>
<comment type="caution">
    <text evidence="2">The sequence shown here is derived from an EMBL/GenBank/DDBJ whole genome shotgun (WGS) entry which is preliminary data.</text>
</comment>
<reference evidence="2 3" key="1">
    <citation type="submission" date="2020-03" db="EMBL/GenBank/DDBJ databases">
        <title>Alteromonas ponticola sp. nov., isolated from seawater.</title>
        <authorList>
            <person name="Yoon J.-H."/>
            <person name="Kim Y.-O."/>
        </authorList>
    </citation>
    <scope>NUCLEOTIDE SEQUENCE [LARGE SCALE GENOMIC DNA]</scope>
    <source>
        <strain evidence="2 3">MYP5</strain>
    </source>
</reference>
<evidence type="ECO:0008006" key="4">
    <source>
        <dbReference type="Google" id="ProtNLM"/>
    </source>
</evidence>
<accession>A0ABX1R496</accession>
<feature type="signal peptide" evidence="1">
    <location>
        <begin position="1"/>
        <end position="18"/>
    </location>
</feature>
<sequence>MIRFYFSLLLLVSAYVDAKHITINVGTYQDHQAAIKQATTNDKCPTLSEVDLGENQVLTEYLIFCNALKYSDNTYEILLSSYPNNGRMLNDVQDKLIDATAIGIWRNEVEIDKLAISPALFRSNEFEKGLYSTKEVLDHISQFQALKSAVTLVNQNWYHDWEILECAGIKLMHVGFYEQMFNMIKIGRGQFVPITFGPETNLERNQFGISLYPFPNYKMVFRDSTHFVINTENKIGEILLADLQSGLRKLRDKGAIVDAYHRIGIINSAVKDWQPIQCVTSVATF</sequence>
<dbReference type="EMBL" id="JAATNW010000008">
    <property type="protein sequence ID" value="NMH61262.1"/>
    <property type="molecule type" value="Genomic_DNA"/>
</dbReference>
<evidence type="ECO:0000313" key="3">
    <source>
        <dbReference type="Proteomes" id="UP000709336"/>
    </source>
</evidence>
<keyword evidence="3" id="KW-1185">Reference proteome</keyword>
<organism evidence="2 3">
    <name type="scientific">Alteromonas ponticola</name>
    <dbReference type="NCBI Taxonomy" id="2720613"/>
    <lineage>
        <taxon>Bacteria</taxon>
        <taxon>Pseudomonadati</taxon>
        <taxon>Pseudomonadota</taxon>
        <taxon>Gammaproteobacteria</taxon>
        <taxon>Alteromonadales</taxon>
        <taxon>Alteromonadaceae</taxon>
        <taxon>Alteromonas/Salinimonas group</taxon>
        <taxon>Alteromonas</taxon>
    </lineage>
</organism>
<proteinExistence type="predicted"/>
<name>A0ABX1R496_9ALTE</name>
<dbReference type="RefSeq" id="WP_169211828.1">
    <property type="nucleotide sequence ID" value="NZ_JAATNW010000008.1"/>
</dbReference>